<accession>A0A0F8WGC2</accession>
<dbReference type="AlphaFoldDB" id="A0A0F8WGC2"/>
<reference evidence="1" key="1">
    <citation type="journal article" date="2015" name="Nature">
        <title>Complex archaea that bridge the gap between prokaryotes and eukaryotes.</title>
        <authorList>
            <person name="Spang A."/>
            <person name="Saw J.H."/>
            <person name="Jorgensen S.L."/>
            <person name="Zaremba-Niedzwiedzka K."/>
            <person name="Martijn J."/>
            <person name="Lind A.E."/>
            <person name="van Eijk R."/>
            <person name="Schleper C."/>
            <person name="Guy L."/>
            <person name="Ettema T.J."/>
        </authorList>
    </citation>
    <scope>NUCLEOTIDE SEQUENCE</scope>
</reference>
<protein>
    <submittedName>
        <fullName evidence="1">Uncharacterized protein</fullName>
    </submittedName>
</protein>
<feature type="non-terminal residue" evidence="1">
    <location>
        <position position="1"/>
    </location>
</feature>
<evidence type="ECO:0000313" key="1">
    <source>
        <dbReference type="EMBL" id="KKK47245.1"/>
    </source>
</evidence>
<organism evidence="1">
    <name type="scientific">marine sediment metagenome</name>
    <dbReference type="NCBI Taxonomy" id="412755"/>
    <lineage>
        <taxon>unclassified sequences</taxon>
        <taxon>metagenomes</taxon>
        <taxon>ecological metagenomes</taxon>
    </lineage>
</organism>
<sequence length="69" mass="7524">MEILDVIEPIAFEGEAVRVISSLQMNQLTDICAEQNISTDTVCRAFGVASLALIPEKNFDEAVRMVAPV</sequence>
<dbReference type="EMBL" id="LAZR01069674">
    <property type="protein sequence ID" value="KKK47245.1"/>
    <property type="molecule type" value="Genomic_DNA"/>
</dbReference>
<proteinExistence type="predicted"/>
<gene>
    <name evidence="1" type="ORF">LCGC14_3157130</name>
</gene>
<name>A0A0F8WGC2_9ZZZZ</name>
<comment type="caution">
    <text evidence="1">The sequence shown here is derived from an EMBL/GenBank/DDBJ whole genome shotgun (WGS) entry which is preliminary data.</text>
</comment>